<gene>
    <name evidence="2" type="ORF">FIBSPDRAFT_174761</name>
</gene>
<sequence length="223" mass="24696">MSMNNHLRGTYPGPVAALKNTSKYCPPRVPERCVHPVPCAELTREPLAFVSIRPYPCSSSFPIVSFPFTPFPVLTYCFPVSLANHPGLPSFFIAFIPTYPDADLGFSASTESSPLIFVRAVLSKRASSYYTKLSHAKSPDHDMHQDRSTPRVPSTTIDDHRVEDSMRGGMRGRHCVRRTHRARGSWTTSVDHPCLEMPGTTRIKITTSAGHSMDISAIDPRAP</sequence>
<dbReference type="AlphaFoldDB" id="A0A166ANH6"/>
<name>A0A166ANH6_9AGAM</name>
<evidence type="ECO:0000313" key="2">
    <source>
        <dbReference type="EMBL" id="KZP11794.1"/>
    </source>
</evidence>
<reference evidence="2 3" key="1">
    <citation type="journal article" date="2016" name="Mol. Biol. Evol.">
        <title>Comparative Genomics of Early-Diverging Mushroom-Forming Fungi Provides Insights into the Origins of Lignocellulose Decay Capabilities.</title>
        <authorList>
            <person name="Nagy L.G."/>
            <person name="Riley R."/>
            <person name="Tritt A."/>
            <person name="Adam C."/>
            <person name="Daum C."/>
            <person name="Floudas D."/>
            <person name="Sun H."/>
            <person name="Yadav J.S."/>
            <person name="Pangilinan J."/>
            <person name="Larsson K.H."/>
            <person name="Matsuura K."/>
            <person name="Barry K."/>
            <person name="Labutti K."/>
            <person name="Kuo R."/>
            <person name="Ohm R.A."/>
            <person name="Bhattacharya S.S."/>
            <person name="Shirouzu T."/>
            <person name="Yoshinaga Y."/>
            <person name="Martin F.M."/>
            <person name="Grigoriev I.V."/>
            <person name="Hibbett D.S."/>
        </authorList>
    </citation>
    <scope>NUCLEOTIDE SEQUENCE [LARGE SCALE GENOMIC DNA]</scope>
    <source>
        <strain evidence="2 3">CBS 109695</strain>
    </source>
</reference>
<dbReference type="Proteomes" id="UP000076532">
    <property type="component" value="Unassembled WGS sequence"/>
</dbReference>
<feature type="region of interest" description="Disordered" evidence="1">
    <location>
        <begin position="134"/>
        <end position="157"/>
    </location>
</feature>
<proteinExistence type="predicted"/>
<evidence type="ECO:0000256" key="1">
    <source>
        <dbReference type="SAM" id="MobiDB-lite"/>
    </source>
</evidence>
<dbReference type="EMBL" id="KV417657">
    <property type="protein sequence ID" value="KZP11794.1"/>
    <property type="molecule type" value="Genomic_DNA"/>
</dbReference>
<evidence type="ECO:0000313" key="3">
    <source>
        <dbReference type="Proteomes" id="UP000076532"/>
    </source>
</evidence>
<organism evidence="2 3">
    <name type="scientific">Athelia psychrophila</name>
    <dbReference type="NCBI Taxonomy" id="1759441"/>
    <lineage>
        <taxon>Eukaryota</taxon>
        <taxon>Fungi</taxon>
        <taxon>Dikarya</taxon>
        <taxon>Basidiomycota</taxon>
        <taxon>Agaricomycotina</taxon>
        <taxon>Agaricomycetes</taxon>
        <taxon>Agaricomycetidae</taxon>
        <taxon>Atheliales</taxon>
        <taxon>Atheliaceae</taxon>
        <taxon>Athelia</taxon>
    </lineage>
</organism>
<accession>A0A166ANH6</accession>
<protein>
    <submittedName>
        <fullName evidence="2">Uncharacterized protein</fullName>
    </submittedName>
</protein>
<keyword evidence="3" id="KW-1185">Reference proteome</keyword>
<feature type="compositionally biased region" description="Basic and acidic residues" evidence="1">
    <location>
        <begin position="137"/>
        <end position="149"/>
    </location>
</feature>